<dbReference type="Gene3D" id="3.40.50.720">
    <property type="entry name" value="NAD(P)-binding Rossmann-like Domain"/>
    <property type="match status" value="1"/>
</dbReference>
<dbReference type="EMBL" id="LAZR01000307">
    <property type="protein sequence ID" value="KKN75589.1"/>
    <property type="molecule type" value="Genomic_DNA"/>
</dbReference>
<feature type="domain" description="RmlD-like substrate binding" evidence="1">
    <location>
        <begin position="1"/>
        <end position="283"/>
    </location>
</feature>
<dbReference type="InterPro" id="IPR029903">
    <property type="entry name" value="RmlD-like-bd"/>
</dbReference>
<dbReference type="SUPFAM" id="SSF51735">
    <property type="entry name" value="NAD(P)-binding Rossmann-fold domains"/>
    <property type="match status" value="1"/>
</dbReference>
<sequence>MNILVFGHSGQVATELRALDGADIHITALARADVDLTDPAACAAAIEAHAPDAVINTAAYTAVDKAESDVETADLINAQAPAAMARACAARDIPFVSISTDYVFSGAGIAPWHPCDPSDPQGVYGRTKRDGEIAIEAAGGRYAVLRTSWVVSAHGNNFVKTMLRLGTEREALTIVADQIGGPTGAAEIAQACVAIAKTLVSEPEKSGIYHFTGTPDVSWADFARAIFAQAGITCAVTDIPSSDYPTPAKRPLNSRMDCSATQATFGITRPDWHASLTQILTQLDFTKD</sequence>
<dbReference type="AlphaFoldDB" id="A0A0F9T8M9"/>
<evidence type="ECO:0000259" key="1">
    <source>
        <dbReference type="Pfam" id="PF04321"/>
    </source>
</evidence>
<reference evidence="2" key="1">
    <citation type="journal article" date="2015" name="Nature">
        <title>Complex archaea that bridge the gap between prokaryotes and eukaryotes.</title>
        <authorList>
            <person name="Spang A."/>
            <person name="Saw J.H."/>
            <person name="Jorgensen S.L."/>
            <person name="Zaremba-Niedzwiedzka K."/>
            <person name="Martijn J."/>
            <person name="Lind A.E."/>
            <person name="van Eijk R."/>
            <person name="Schleper C."/>
            <person name="Guy L."/>
            <person name="Ettema T.J."/>
        </authorList>
    </citation>
    <scope>NUCLEOTIDE SEQUENCE</scope>
</reference>
<proteinExistence type="predicted"/>
<organism evidence="2">
    <name type="scientific">marine sediment metagenome</name>
    <dbReference type="NCBI Taxonomy" id="412755"/>
    <lineage>
        <taxon>unclassified sequences</taxon>
        <taxon>metagenomes</taxon>
        <taxon>ecological metagenomes</taxon>
    </lineage>
</organism>
<name>A0A0F9T8M9_9ZZZZ</name>
<gene>
    <name evidence="2" type="ORF">LCGC14_0379420</name>
</gene>
<dbReference type="NCBIfam" id="TIGR01214">
    <property type="entry name" value="rmlD"/>
    <property type="match status" value="1"/>
</dbReference>
<dbReference type="PANTHER" id="PTHR10491:SF4">
    <property type="entry name" value="METHIONINE ADENOSYLTRANSFERASE 2 SUBUNIT BETA"/>
    <property type="match status" value="1"/>
</dbReference>
<dbReference type="InterPro" id="IPR005913">
    <property type="entry name" value="dTDP_dehydrorham_reduct"/>
</dbReference>
<protein>
    <recommendedName>
        <fullName evidence="1">RmlD-like substrate binding domain-containing protein</fullName>
    </recommendedName>
</protein>
<dbReference type="CDD" id="cd05254">
    <property type="entry name" value="dTDP_HR_like_SDR_e"/>
    <property type="match status" value="1"/>
</dbReference>
<dbReference type="Gene3D" id="3.90.25.10">
    <property type="entry name" value="UDP-galactose 4-epimerase, domain 1"/>
    <property type="match status" value="1"/>
</dbReference>
<dbReference type="InterPro" id="IPR036291">
    <property type="entry name" value="NAD(P)-bd_dom_sf"/>
</dbReference>
<dbReference type="Pfam" id="PF04321">
    <property type="entry name" value="RmlD_sub_bind"/>
    <property type="match status" value="1"/>
</dbReference>
<accession>A0A0F9T8M9</accession>
<comment type="caution">
    <text evidence="2">The sequence shown here is derived from an EMBL/GenBank/DDBJ whole genome shotgun (WGS) entry which is preliminary data.</text>
</comment>
<dbReference type="PANTHER" id="PTHR10491">
    <property type="entry name" value="DTDP-4-DEHYDRORHAMNOSE REDUCTASE"/>
    <property type="match status" value="1"/>
</dbReference>
<evidence type="ECO:0000313" key="2">
    <source>
        <dbReference type="EMBL" id="KKN75589.1"/>
    </source>
</evidence>